<proteinExistence type="predicted"/>
<protein>
    <submittedName>
        <fullName evidence="1">Uncharacterized protein</fullName>
    </submittedName>
</protein>
<reference evidence="1" key="1">
    <citation type="journal article" date="2015" name="Front. Microbiol.">
        <title>Combining genomic sequencing methods to explore viral diversity and reveal potential virus-host interactions.</title>
        <authorList>
            <person name="Chow C.E."/>
            <person name="Winget D.M."/>
            <person name="White R.A.III."/>
            <person name="Hallam S.J."/>
            <person name="Suttle C.A."/>
        </authorList>
    </citation>
    <scope>NUCLEOTIDE SEQUENCE</scope>
    <source>
        <strain evidence="1">Oxic3_3</strain>
    </source>
</reference>
<name>A0A0F7L882_9VIRU</name>
<sequence>MKPNGFIIYEGTKNGEKFAVIATLKTSNRKTGNMIQLWILLADHSPVDGVKSGLDASTICTGCKFASGNGCYVNVGQAPNSIWKAYKANKYPKLDPFLYDNVFNGRKVRFGAYGNPSLIPLSIIKMITESCDGWTGYFHDWKEMSKEKAQAYGKYFMASTETNDSVRRAKEKNLRYFHVSPTQPKDTIECLADSKGLSCDQCQLCKGNRIGAKSIWINPHGSKKKRSNRTSN</sequence>
<accession>A0A0F7L882</accession>
<evidence type="ECO:0000313" key="1">
    <source>
        <dbReference type="EMBL" id="AKH48794.1"/>
    </source>
</evidence>
<dbReference type="EMBL" id="KR029609">
    <property type="protein sequence ID" value="AKH48794.1"/>
    <property type="molecule type" value="Genomic_DNA"/>
</dbReference>
<reference evidence="1" key="2">
    <citation type="submission" date="2015-03" db="EMBL/GenBank/DDBJ databases">
        <authorList>
            <person name="Chow C.-E.T."/>
            <person name="Winget D.M."/>
            <person name="White R.A.III."/>
            <person name="Hallam S.J."/>
            <person name="Suttle C.A."/>
        </authorList>
    </citation>
    <scope>NUCLEOTIDE SEQUENCE</scope>
    <source>
        <strain evidence="1">Oxic3_3</strain>
    </source>
</reference>
<organism evidence="1">
    <name type="scientific">uncultured marine virus</name>
    <dbReference type="NCBI Taxonomy" id="186617"/>
    <lineage>
        <taxon>Viruses</taxon>
        <taxon>environmental samples</taxon>
    </lineage>
</organism>